<keyword evidence="3" id="KW-0167">Capsid protein</keyword>
<evidence type="ECO:0000256" key="1">
    <source>
        <dbReference type="SAM" id="SignalP"/>
    </source>
</evidence>
<keyword evidence="3" id="KW-0946">Virion</keyword>
<dbReference type="RefSeq" id="WP_170862768.1">
    <property type="nucleotide sequence ID" value="NZ_BDEO01000006.1"/>
</dbReference>
<dbReference type="InterPro" id="IPR053167">
    <property type="entry name" value="Spore_coat_component"/>
</dbReference>
<accession>A0A1M6SK66</accession>
<keyword evidence="4" id="KW-1185">Reference proteome</keyword>
<dbReference type="InterPro" id="IPR007893">
    <property type="entry name" value="Spore_coat_U/FanG"/>
</dbReference>
<reference evidence="4" key="1">
    <citation type="submission" date="2016-11" db="EMBL/GenBank/DDBJ databases">
        <authorList>
            <person name="Varghese N."/>
            <person name="Submissions S."/>
        </authorList>
    </citation>
    <scope>NUCLEOTIDE SEQUENCE [LARGE SCALE GENOMIC DNA]</scope>
    <source>
        <strain evidence="4">ALO Sharm</strain>
    </source>
</reference>
<dbReference type="Proteomes" id="UP000184248">
    <property type="component" value="Unassembled WGS sequence"/>
</dbReference>
<protein>
    <submittedName>
        <fullName evidence="3">Spore coat protein U (SCPU) domain-containing protein</fullName>
    </submittedName>
</protein>
<keyword evidence="1" id="KW-0732">Signal</keyword>
<organism evidence="3 4">
    <name type="scientific">Halomonas caseinilytica</name>
    <dbReference type="NCBI Taxonomy" id="438744"/>
    <lineage>
        <taxon>Bacteria</taxon>
        <taxon>Pseudomonadati</taxon>
        <taxon>Pseudomonadota</taxon>
        <taxon>Gammaproteobacteria</taxon>
        <taxon>Oceanospirillales</taxon>
        <taxon>Halomonadaceae</taxon>
        <taxon>Halomonas</taxon>
    </lineage>
</organism>
<dbReference type="PANTHER" id="PTHR37089:SF4">
    <property type="entry name" value="EXPORTED PROTEIN"/>
    <property type="match status" value="1"/>
</dbReference>
<dbReference type="Pfam" id="PF05229">
    <property type="entry name" value="SCPU"/>
    <property type="match status" value="1"/>
</dbReference>
<evidence type="ECO:0000313" key="4">
    <source>
        <dbReference type="Proteomes" id="UP000184248"/>
    </source>
</evidence>
<proteinExistence type="predicted"/>
<evidence type="ECO:0000313" key="3">
    <source>
        <dbReference type="EMBL" id="SHK45050.1"/>
    </source>
</evidence>
<feature type="signal peptide" evidence="1">
    <location>
        <begin position="1"/>
        <end position="23"/>
    </location>
</feature>
<dbReference type="SMART" id="SM00972">
    <property type="entry name" value="SCPU"/>
    <property type="match status" value="1"/>
</dbReference>
<dbReference type="AlphaFoldDB" id="A0A1M6SK66"/>
<dbReference type="EMBL" id="FRAL01000003">
    <property type="protein sequence ID" value="SHK45050.1"/>
    <property type="molecule type" value="Genomic_DNA"/>
</dbReference>
<gene>
    <name evidence="3" type="ORF">SAMN05192556_10331</name>
</gene>
<sequence length="188" mass="19314">MKTSRCSYVTGLLLLSVASVSMAQTPSSNEAVLNVKVTMELTPACEFLAGGGAGSGEGNVNLGTMDFGSFYPQDAKRTTQLSGGEAGNGISVKCATGVDASVLLQSSLNTVQAGVSATRVMMDGEGNSIGYDVYNEVSMSTPLQDGDVIATVKGDGGAQSIPLYGMANITHDTEAGEYSDTLYITIEI</sequence>
<feature type="chain" id="PRO_5012997394" evidence="1">
    <location>
        <begin position="24"/>
        <end position="188"/>
    </location>
</feature>
<evidence type="ECO:0000259" key="2">
    <source>
        <dbReference type="Pfam" id="PF05229"/>
    </source>
</evidence>
<dbReference type="PANTHER" id="PTHR37089">
    <property type="entry name" value="PROTEIN U-RELATED"/>
    <property type="match status" value="1"/>
</dbReference>
<name>A0A1M6SK66_9GAMM</name>
<feature type="domain" description="Spore coat protein U/FanG" evidence="2">
    <location>
        <begin position="34"/>
        <end position="185"/>
    </location>
</feature>